<evidence type="ECO:0000256" key="15">
    <source>
        <dbReference type="ARBA" id="ARBA00044770"/>
    </source>
</evidence>
<keyword evidence="10 17" id="KW-1133">Transmembrane helix</keyword>
<keyword evidence="7 17" id="KW-0812">Transmembrane</keyword>
<keyword evidence="8" id="KW-0133">Cell shape</keyword>
<dbReference type="AlphaFoldDB" id="A0A3B1BZB7"/>
<evidence type="ECO:0000256" key="17">
    <source>
        <dbReference type="SAM" id="Phobius"/>
    </source>
</evidence>
<protein>
    <recommendedName>
        <fullName evidence="15">peptidoglycan glycosyltransferase</fullName>
        <ecNumber evidence="15">2.4.99.28</ecNumber>
    </recommendedName>
    <alternativeName>
        <fullName evidence="14">Peptidoglycan polymerase</fullName>
    </alternativeName>
</protein>
<keyword evidence="13" id="KW-0961">Cell wall biogenesis/degradation</keyword>
<dbReference type="PANTHER" id="PTHR30474">
    <property type="entry name" value="CELL CYCLE PROTEIN"/>
    <property type="match status" value="1"/>
</dbReference>
<name>A0A3B1BZB7_9ZZZZ</name>
<dbReference type="Pfam" id="PF01098">
    <property type="entry name" value="FTSW_RODA_SPOVE"/>
    <property type="match status" value="1"/>
</dbReference>
<evidence type="ECO:0000256" key="5">
    <source>
        <dbReference type="ARBA" id="ARBA00022676"/>
    </source>
</evidence>
<evidence type="ECO:0000256" key="9">
    <source>
        <dbReference type="ARBA" id="ARBA00022984"/>
    </source>
</evidence>
<feature type="transmembrane region" description="Helical" evidence="17">
    <location>
        <begin position="303"/>
        <end position="328"/>
    </location>
</feature>
<feature type="transmembrane region" description="Helical" evidence="17">
    <location>
        <begin position="9"/>
        <end position="29"/>
    </location>
</feature>
<comment type="catalytic activity">
    <reaction evidence="16">
        <text>[GlcNAc-(1-&gt;4)-Mur2Ac(oyl-L-Ala-gamma-D-Glu-L-Lys-D-Ala-D-Ala)](n)-di-trans,octa-cis-undecaprenyl diphosphate + beta-D-GlcNAc-(1-&gt;4)-Mur2Ac(oyl-L-Ala-gamma-D-Glu-L-Lys-D-Ala-D-Ala)-di-trans,octa-cis-undecaprenyl diphosphate = [GlcNAc-(1-&gt;4)-Mur2Ac(oyl-L-Ala-gamma-D-Glu-L-Lys-D-Ala-D-Ala)](n+1)-di-trans,octa-cis-undecaprenyl diphosphate + di-trans,octa-cis-undecaprenyl diphosphate + H(+)</text>
        <dbReference type="Rhea" id="RHEA:23708"/>
        <dbReference type="Rhea" id="RHEA-COMP:9602"/>
        <dbReference type="Rhea" id="RHEA-COMP:9603"/>
        <dbReference type="ChEBI" id="CHEBI:15378"/>
        <dbReference type="ChEBI" id="CHEBI:58405"/>
        <dbReference type="ChEBI" id="CHEBI:60033"/>
        <dbReference type="ChEBI" id="CHEBI:78435"/>
        <dbReference type="EC" id="2.4.99.28"/>
    </reaction>
</comment>
<dbReference type="PANTHER" id="PTHR30474:SF2">
    <property type="entry name" value="PEPTIDOGLYCAN GLYCOSYLTRANSFERASE FTSW-RELATED"/>
    <property type="match status" value="1"/>
</dbReference>
<dbReference type="GO" id="GO:0008955">
    <property type="term" value="F:peptidoglycan glycosyltransferase activity"/>
    <property type="evidence" value="ECO:0007669"/>
    <property type="project" value="UniProtKB-EC"/>
</dbReference>
<evidence type="ECO:0000256" key="16">
    <source>
        <dbReference type="ARBA" id="ARBA00049902"/>
    </source>
</evidence>
<proteinExistence type="predicted"/>
<feature type="transmembrane region" description="Helical" evidence="17">
    <location>
        <begin position="74"/>
        <end position="94"/>
    </location>
</feature>
<dbReference type="GO" id="GO:0071555">
    <property type="term" value="P:cell wall organization"/>
    <property type="evidence" value="ECO:0007669"/>
    <property type="project" value="UniProtKB-KW"/>
</dbReference>
<evidence type="ECO:0000256" key="2">
    <source>
        <dbReference type="ARBA" id="ARBA00004752"/>
    </source>
</evidence>
<dbReference type="NCBIfam" id="TIGR02614">
    <property type="entry name" value="ftsW"/>
    <property type="match status" value="1"/>
</dbReference>
<evidence type="ECO:0000256" key="7">
    <source>
        <dbReference type="ARBA" id="ARBA00022692"/>
    </source>
</evidence>
<dbReference type="GO" id="GO:0009252">
    <property type="term" value="P:peptidoglycan biosynthetic process"/>
    <property type="evidence" value="ECO:0007669"/>
    <property type="project" value="UniProtKB-KW"/>
</dbReference>
<comment type="pathway">
    <text evidence="2">Cell wall biogenesis; peptidoglycan biosynthesis.</text>
</comment>
<dbReference type="EC" id="2.4.99.28" evidence="15"/>
<keyword evidence="4 18" id="KW-0132">Cell division</keyword>
<feature type="transmembrane region" description="Helical" evidence="17">
    <location>
        <begin position="165"/>
        <end position="182"/>
    </location>
</feature>
<dbReference type="GO" id="GO:0032153">
    <property type="term" value="C:cell division site"/>
    <property type="evidence" value="ECO:0007669"/>
    <property type="project" value="TreeGrafter"/>
</dbReference>
<dbReference type="GO" id="GO:0005886">
    <property type="term" value="C:plasma membrane"/>
    <property type="evidence" value="ECO:0007669"/>
    <property type="project" value="UniProtKB-SubCell"/>
</dbReference>
<dbReference type="GO" id="GO:0051301">
    <property type="term" value="P:cell division"/>
    <property type="evidence" value="ECO:0007669"/>
    <property type="project" value="UniProtKB-KW"/>
</dbReference>
<sequence>MPVKRRPDIWIIALTGTLLLIGIVMIYSSSAVMAAEKYGDPYFFLKRQIVWAFIGIAGMFTMTTIDYRILKRYAYIIYAVIIAVLIAAVLPGIGHEVNGAQRWIKIGFFTFQPAEFAKIGLIVFFAAILSKKEAEGKITDPMFGYLPCLLALAIVVLLIQSQPDLGSAVIIAIVSFFMFMIAGVRKTHLVATALFVMPFLIVAVYSVDYRRRRIVSFLNPWDDASDSGYQIIQSFVALAGGGVFGTGLGASQQKLFFLPEPHTDFIFSIIGEELGFVGALIVIILFSALTWRGFRVGLKAPDNFGALLAFGVSFAIGFQALINIAVVLGAAPTKGLPLPFISLGGSALTMWLISIGLLLNVSEHTK</sequence>
<dbReference type="GO" id="GO:0015648">
    <property type="term" value="F:lipid-linked peptidoglycan transporter activity"/>
    <property type="evidence" value="ECO:0007669"/>
    <property type="project" value="TreeGrafter"/>
</dbReference>
<dbReference type="GO" id="GO:0008360">
    <property type="term" value="P:regulation of cell shape"/>
    <property type="evidence" value="ECO:0007669"/>
    <property type="project" value="UniProtKB-KW"/>
</dbReference>
<comment type="subcellular location">
    <subcellularLocation>
        <location evidence="1">Cell membrane</location>
        <topology evidence="1">Multi-pass membrane protein</topology>
    </subcellularLocation>
</comment>
<dbReference type="InterPro" id="IPR013437">
    <property type="entry name" value="FtsW"/>
</dbReference>
<evidence type="ECO:0000256" key="10">
    <source>
        <dbReference type="ARBA" id="ARBA00022989"/>
    </source>
</evidence>
<evidence type="ECO:0000256" key="1">
    <source>
        <dbReference type="ARBA" id="ARBA00004651"/>
    </source>
</evidence>
<evidence type="ECO:0000256" key="8">
    <source>
        <dbReference type="ARBA" id="ARBA00022960"/>
    </source>
</evidence>
<evidence type="ECO:0000256" key="3">
    <source>
        <dbReference type="ARBA" id="ARBA00022475"/>
    </source>
</evidence>
<keyword evidence="6" id="KW-0808">Transferase</keyword>
<evidence type="ECO:0000256" key="14">
    <source>
        <dbReference type="ARBA" id="ARBA00032370"/>
    </source>
</evidence>
<feature type="transmembrane region" description="Helical" evidence="17">
    <location>
        <begin position="265"/>
        <end position="291"/>
    </location>
</feature>
<evidence type="ECO:0000256" key="4">
    <source>
        <dbReference type="ARBA" id="ARBA00022618"/>
    </source>
</evidence>
<feature type="transmembrane region" description="Helical" evidence="17">
    <location>
        <begin position="106"/>
        <end position="130"/>
    </location>
</feature>
<keyword evidence="9" id="KW-0573">Peptidoglycan synthesis</keyword>
<evidence type="ECO:0000256" key="12">
    <source>
        <dbReference type="ARBA" id="ARBA00023306"/>
    </source>
</evidence>
<feature type="transmembrane region" description="Helical" evidence="17">
    <location>
        <begin position="142"/>
        <end position="159"/>
    </location>
</feature>
<organism evidence="18">
    <name type="scientific">hydrothermal vent metagenome</name>
    <dbReference type="NCBI Taxonomy" id="652676"/>
    <lineage>
        <taxon>unclassified sequences</taxon>
        <taxon>metagenomes</taxon>
        <taxon>ecological metagenomes</taxon>
    </lineage>
</organism>
<evidence type="ECO:0000256" key="13">
    <source>
        <dbReference type="ARBA" id="ARBA00023316"/>
    </source>
</evidence>
<feature type="transmembrane region" description="Helical" evidence="17">
    <location>
        <begin position="189"/>
        <end position="207"/>
    </location>
</feature>
<evidence type="ECO:0000313" key="18">
    <source>
        <dbReference type="EMBL" id="VAX23309.1"/>
    </source>
</evidence>
<keyword evidence="3" id="KW-1003">Cell membrane</keyword>
<accession>A0A3B1BZB7</accession>
<keyword evidence="12" id="KW-0131">Cell cycle</keyword>
<reference evidence="18" key="1">
    <citation type="submission" date="2018-06" db="EMBL/GenBank/DDBJ databases">
        <authorList>
            <person name="Zhirakovskaya E."/>
        </authorList>
    </citation>
    <scope>NUCLEOTIDE SEQUENCE</scope>
</reference>
<dbReference type="InterPro" id="IPR001182">
    <property type="entry name" value="FtsW/RodA"/>
</dbReference>
<evidence type="ECO:0000256" key="6">
    <source>
        <dbReference type="ARBA" id="ARBA00022679"/>
    </source>
</evidence>
<feature type="transmembrane region" description="Helical" evidence="17">
    <location>
        <begin position="340"/>
        <end position="361"/>
    </location>
</feature>
<keyword evidence="5" id="KW-0328">Glycosyltransferase</keyword>
<gene>
    <name evidence="18" type="ORF">MNBD_NITROSPINAE01-1144</name>
</gene>
<evidence type="ECO:0000256" key="11">
    <source>
        <dbReference type="ARBA" id="ARBA00023136"/>
    </source>
</evidence>
<dbReference type="EMBL" id="UOGC01000150">
    <property type="protein sequence ID" value="VAX23309.1"/>
    <property type="molecule type" value="Genomic_DNA"/>
</dbReference>
<feature type="transmembrane region" description="Helical" evidence="17">
    <location>
        <begin position="49"/>
        <end position="67"/>
    </location>
</feature>
<keyword evidence="11 17" id="KW-0472">Membrane</keyword>